<dbReference type="InterPro" id="IPR036097">
    <property type="entry name" value="HisK_dim/P_sf"/>
</dbReference>
<dbReference type="InterPro" id="IPR005467">
    <property type="entry name" value="His_kinase_dom"/>
</dbReference>
<keyword evidence="5 10" id="KW-0418">Kinase</keyword>
<dbReference type="Pfam" id="PF02518">
    <property type="entry name" value="HATPase_c"/>
    <property type="match status" value="1"/>
</dbReference>
<dbReference type="SUPFAM" id="SSF55785">
    <property type="entry name" value="PYP-like sensor domain (PAS domain)"/>
    <property type="match status" value="1"/>
</dbReference>
<dbReference type="InterPro" id="IPR004358">
    <property type="entry name" value="Sig_transdc_His_kin-like_C"/>
</dbReference>
<feature type="coiled-coil region" evidence="6">
    <location>
        <begin position="133"/>
        <end position="162"/>
    </location>
</feature>
<dbReference type="Proteomes" id="UP000239866">
    <property type="component" value="Unassembled WGS sequence"/>
</dbReference>
<dbReference type="Pfam" id="PF13426">
    <property type="entry name" value="PAS_9"/>
    <property type="match status" value="1"/>
</dbReference>
<dbReference type="SMART" id="SM00387">
    <property type="entry name" value="HATPase_c"/>
    <property type="match status" value="1"/>
</dbReference>
<dbReference type="InterPro" id="IPR003594">
    <property type="entry name" value="HATPase_dom"/>
</dbReference>
<gene>
    <name evidence="10" type="ORF">C7H09_01875</name>
</gene>
<proteinExistence type="predicted"/>
<evidence type="ECO:0000313" key="10">
    <source>
        <dbReference type="EMBL" id="PSF13384.1"/>
    </source>
</evidence>
<feature type="domain" description="Histidine kinase" evidence="7">
    <location>
        <begin position="162"/>
        <end position="380"/>
    </location>
</feature>
<name>A0A2T1KTF2_9GAMM</name>
<evidence type="ECO:0000256" key="1">
    <source>
        <dbReference type="ARBA" id="ARBA00000085"/>
    </source>
</evidence>
<evidence type="ECO:0000256" key="5">
    <source>
        <dbReference type="ARBA" id="ARBA00022777"/>
    </source>
</evidence>
<dbReference type="Gene3D" id="3.30.450.20">
    <property type="entry name" value="PAS domain"/>
    <property type="match status" value="1"/>
</dbReference>
<protein>
    <recommendedName>
        <fullName evidence="2">histidine kinase</fullName>
        <ecNumber evidence="2">2.7.13.3</ecNumber>
    </recommendedName>
</protein>
<dbReference type="PRINTS" id="PR00344">
    <property type="entry name" value="BCTRLSENSOR"/>
</dbReference>
<evidence type="ECO:0000259" key="7">
    <source>
        <dbReference type="PROSITE" id="PS50109"/>
    </source>
</evidence>
<dbReference type="SUPFAM" id="SSF47384">
    <property type="entry name" value="Homodimeric domain of signal transducing histidine kinase"/>
    <property type="match status" value="1"/>
</dbReference>
<dbReference type="NCBIfam" id="TIGR00229">
    <property type="entry name" value="sensory_box"/>
    <property type="match status" value="1"/>
</dbReference>
<dbReference type="SMART" id="SM00388">
    <property type="entry name" value="HisKA"/>
    <property type="match status" value="1"/>
</dbReference>
<dbReference type="Pfam" id="PF00512">
    <property type="entry name" value="HisKA"/>
    <property type="match status" value="1"/>
</dbReference>
<dbReference type="Gene3D" id="1.10.287.130">
    <property type="match status" value="1"/>
</dbReference>
<dbReference type="InterPro" id="IPR035965">
    <property type="entry name" value="PAS-like_dom_sf"/>
</dbReference>
<dbReference type="AlphaFoldDB" id="A0A2T1KTF2"/>
<dbReference type="CDD" id="cd00130">
    <property type="entry name" value="PAS"/>
    <property type="match status" value="1"/>
</dbReference>
<dbReference type="FunFam" id="1.10.287.130:FF:000145">
    <property type="entry name" value="Sensory transduction histidine kinase"/>
    <property type="match status" value="1"/>
</dbReference>
<keyword evidence="6" id="KW-0175">Coiled coil</keyword>
<dbReference type="PROSITE" id="PS50109">
    <property type="entry name" value="HIS_KIN"/>
    <property type="match status" value="1"/>
</dbReference>
<feature type="domain" description="PAS" evidence="8">
    <location>
        <begin position="17"/>
        <end position="70"/>
    </location>
</feature>
<keyword evidence="4" id="KW-0808">Transferase</keyword>
<comment type="catalytic activity">
    <reaction evidence="1">
        <text>ATP + protein L-histidine = ADP + protein N-phospho-L-histidine.</text>
        <dbReference type="EC" id="2.7.13.3"/>
    </reaction>
</comment>
<evidence type="ECO:0000259" key="9">
    <source>
        <dbReference type="PROSITE" id="PS50113"/>
    </source>
</evidence>
<dbReference type="PROSITE" id="PS50113">
    <property type="entry name" value="PAC"/>
    <property type="match status" value="1"/>
</dbReference>
<sequence>MEHRNIIMDSTSRLQSSEAKFRGLLESAPDAIVIVDQNGRIQLVNAQTEALFGYPRRELIGQNIEILMPERYRNQHVGHRQQFAENARVRPMGAGLELHGLRKGGVEFPVEISLSPLQTDEGVLISSAIRDISQRKQTELELQEKNAELARANQAKDQFLASMSHELRTPLNAIIGFTGTLLMKLPGPINADQEKQLGIVRSSAEHLLSLINDLLDIAKIDAGKLELKPERLNLNHLLEQAHNTVAVQAREKRLELHLELPNEAINLETDRRALNQILLNLLSNGLKFTHQGSVRLKLSRRGKQEVVISVRDSGPGMDAVAQAHLFQPFSRGVLSSRRTEGTGLGLYLSQKLAQQLGGSLSLTHSSTRGSEFTLTLVTGET</sequence>
<evidence type="ECO:0000256" key="3">
    <source>
        <dbReference type="ARBA" id="ARBA00022553"/>
    </source>
</evidence>
<dbReference type="InterPro" id="IPR003661">
    <property type="entry name" value="HisK_dim/P_dom"/>
</dbReference>
<keyword evidence="11" id="KW-1185">Reference proteome</keyword>
<dbReference type="PANTHER" id="PTHR43047">
    <property type="entry name" value="TWO-COMPONENT HISTIDINE PROTEIN KINASE"/>
    <property type="match status" value="1"/>
</dbReference>
<dbReference type="CDD" id="cd00082">
    <property type="entry name" value="HisKA"/>
    <property type="match status" value="1"/>
</dbReference>
<comment type="caution">
    <text evidence="10">The sequence shown here is derived from an EMBL/GenBank/DDBJ whole genome shotgun (WGS) entry which is preliminary data.</text>
</comment>
<reference evidence="10 11" key="1">
    <citation type="submission" date="2018-03" db="EMBL/GenBank/DDBJ databases">
        <title>Marinobacter brunus sp. nov., a marine bacterium of Gamma-proteobacteria isolated from the surface seawater of the South China Sea.</title>
        <authorList>
            <person name="Cheng H."/>
            <person name="Wu Y.-H."/>
            <person name="Xamxidin M."/>
            <person name="Xu X.-W."/>
        </authorList>
    </citation>
    <scope>NUCLEOTIDE SEQUENCE [LARGE SCALE GENOMIC DNA]</scope>
    <source>
        <strain evidence="10 11">NH169-3</strain>
    </source>
</reference>
<dbReference type="Gene3D" id="3.30.565.10">
    <property type="entry name" value="Histidine kinase-like ATPase, C-terminal domain"/>
    <property type="match status" value="1"/>
</dbReference>
<evidence type="ECO:0000256" key="4">
    <source>
        <dbReference type="ARBA" id="ARBA00022679"/>
    </source>
</evidence>
<accession>A0A2T1KTF2</accession>
<dbReference type="InterPro" id="IPR036890">
    <property type="entry name" value="HATPase_C_sf"/>
</dbReference>
<dbReference type="OrthoDB" id="9804645at2"/>
<dbReference type="InterPro" id="IPR000700">
    <property type="entry name" value="PAS-assoc_C"/>
</dbReference>
<dbReference type="EMBL" id="PXNP01000009">
    <property type="protein sequence ID" value="PSF13384.1"/>
    <property type="molecule type" value="Genomic_DNA"/>
</dbReference>
<evidence type="ECO:0000256" key="2">
    <source>
        <dbReference type="ARBA" id="ARBA00012438"/>
    </source>
</evidence>
<feature type="domain" description="PAC" evidence="9">
    <location>
        <begin position="94"/>
        <end position="144"/>
    </location>
</feature>
<evidence type="ECO:0000256" key="6">
    <source>
        <dbReference type="SAM" id="Coils"/>
    </source>
</evidence>
<organism evidence="10 11">
    <name type="scientific">Marinobacter fuscus</name>
    <dbReference type="NCBI Taxonomy" id="2109942"/>
    <lineage>
        <taxon>Bacteria</taxon>
        <taxon>Pseudomonadati</taxon>
        <taxon>Pseudomonadota</taxon>
        <taxon>Gammaproteobacteria</taxon>
        <taxon>Pseudomonadales</taxon>
        <taxon>Marinobacteraceae</taxon>
        <taxon>Marinobacter</taxon>
    </lineage>
</organism>
<dbReference type="EC" id="2.7.13.3" evidence="2"/>
<dbReference type="InterPro" id="IPR000014">
    <property type="entry name" value="PAS"/>
</dbReference>
<dbReference type="SUPFAM" id="SSF55874">
    <property type="entry name" value="ATPase domain of HSP90 chaperone/DNA topoisomerase II/histidine kinase"/>
    <property type="match status" value="1"/>
</dbReference>
<dbReference type="SMART" id="SM00091">
    <property type="entry name" value="PAS"/>
    <property type="match status" value="1"/>
</dbReference>
<evidence type="ECO:0000313" key="11">
    <source>
        <dbReference type="Proteomes" id="UP000239866"/>
    </source>
</evidence>
<dbReference type="GO" id="GO:0000155">
    <property type="term" value="F:phosphorelay sensor kinase activity"/>
    <property type="evidence" value="ECO:0007669"/>
    <property type="project" value="InterPro"/>
</dbReference>
<keyword evidence="3" id="KW-0597">Phosphoprotein</keyword>
<evidence type="ECO:0000259" key="8">
    <source>
        <dbReference type="PROSITE" id="PS50112"/>
    </source>
</evidence>
<dbReference type="PROSITE" id="PS50112">
    <property type="entry name" value="PAS"/>
    <property type="match status" value="1"/>
</dbReference>